<dbReference type="AlphaFoldDB" id="A0A918PK22"/>
<keyword evidence="3" id="KW-1185">Reference proteome</keyword>
<reference evidence="2" key="1">
    <citation type="journal article" date="2014" name="Int. J. Syst. Evol. Microbiol.">
        <title>Complete genome sequence of Corynebacterium casei LMG S-19264T (=DSM 44701T), isolated from a smear-ripened cheese.</title>
        <authorList>
            <consortium name="US DOE Joint Genome Institute (JGI-PGF)"/>
            <person name="Walter F."/>
            <person name="Albersmeier A."/>
            <person name="Kalinowski J."/>
            <person name="Ruckert C."/>
        </authorList>
    </citation>
    <scope>NUCLEOTIDE SEQUENCE</scope>
    <source>
        <strain evidence="2">JCM 4988</strain>
    </source>
</reference>
<gene>
    <name evidence="2" type="ORF">GCM10010387_02250</name>
</gene>
<feature type="compositionally biased region" description="Gly residues" evidence="1">
    <location>
        <begin position="7"/>
        <end position="19"/>
    </location>
</feature>
<evidence type="ECO:0000313" key="3">
    <source>
        <dbReference type="Proteomes" id="UP000630936"/>
    </source>
</evidence>
<organism evidence="2 3">
    <name type="scientific">Streptomyces inusitatus</name>
    <dbReference type="NCBI Taxonomy" id="68221"/>
    <lineage>
        <taxon>Bacteria</taxon>
        <taxon>Bacillati</taxon>
        <taxon>Actinomycetota</taxon>
        <taxon>Actinomycetes</taxon>
        <taxon>Kitasatosporales</taxon>
        <taxon>Streptomycetaceae</taxon>
        <taxon>Streptomyces</taxon>
    </lineage>
</organism>
<protein>
    <submittedName>
        <fullName evidence="2">Uncharacterized protein</fullName>
    </submittedName>
</protein>
<proteinExistence type="predicted"/>
<comment type="caution">
    <text evidence="2">The sequence shown here is derived from an EMBL/GenBank/DDBJ whole genome shotgun (WGS) entry which is preliminary data.</text>
</comment>
<name>A0A918PK22_9ACTN</name>
<reference evidence="2" key="2">
    <citation type="submission" date="2020-09" db="EMBL/GenBank/DDBJ databases">
        <authorList>
            <person name="Sun Q."/>
            <person name="Ohkuma M."/>
        </authorList>
    </citation>
    <scope>NUCLEOTIDE SEQUENCE</scope>
    <source>
        <strain evidence="2">JCM 4988</strain>
    </source>
</reference>
<accession>A0A918PK22</accession>
<feature type="region of interest" description="Disordered" evidence="1">
    <location>
        <begin position="1"/>
        <end position="33"/>
    </location>
</feature>
<dbReference type="EMBL" id="BMWG01000001">
    <property type="protein sequence ID" value="GGZ13755.1"/>
    <property type="molecule type" value="Genomic_DNA"/>
</dbReference>
<evidence type="ECO:0000256" key="1">
    <source>
        <dbReference type="SAM" id="MobiDB-lite"/>
    </source>
</evidence>
<sequence length="164" mass="16731">MQVNETVGGGAADRSGGGVFEAAAGDGPAAGGEGRAAEVRTAYAGLLQIRRVSGTGGTPAPWERRQPVRAVALALEAAGVPPSAVDGDGARTATGYRVLAADRDGAVRVEWAGPAGGGAAREEEKSLRECGRILGELGWEALLYRGPRRRWFLETEALPGPGPG</sequence>
<evidence type="ECO:0000313" key="2">
    <source>
        <dbReference type="EMBL" id="GGZ13755.1"/>
    </source>
</evidence>
<dbReference type="Proteomes" id="UP000630936">
    <property type="component" value="Unassembled WGS sequence"/>
</dbReference>